<name>A0A178ZCQ3_9EURO</name>
<comment type="caution">
    <text evidence="3">The sequence shown here is derived from an EMBL/GenBank/DDBJ whole genome shotgun (WGS) entry which is preliminary data.</text>
</comment>
<protein>
    <submittedName>
        <fullName evidence="3">Uncharacterized protein</fullName>
    </submittedName>
</protein>
<feature type="region of interest" description="Disordered" evidence="2">
    <location>
        <begin position="126"/>
        <end position="150"/>
    </location>
</feature>
<organism evidence="3 4">
    <name type="scientific">Fonsecaea erecta</name>
    <dbReference type="NCBI Taxonomy" id="1367422"/>
    <lineage>
        <taxon>Eukaryota</taxon>
        <taxon>Fungi</taxon>
        <taxon>Dikarya</taxon>
        <taxon>Ascomycota</taxon>
        <taxon>Pezizomycotina</taxon>
        <taxon>Eurotiomycetes</taxon>
        <taxon>Chaetothyriomycetidae</taxon>
        <taxon>Chaetothyriales</taxon>
        <taxon>Herpotrichiellaceae</taxon>
        <taxon>Fonsecaea</taxon>
    </lineage>
</organism>
<dbReference type="InterPro" id="IPR044053">
    <property type="entry name" value="AsaB-like"/>
</dbReference>
<dbReference type="NCBIfam" id="NF041278">
    <property type="entry name" value="CmcJ_NvfI_EfuI"/>
    <property type="match status" value="1"/>
</dbReference>
<evidence type="ECO:0000256" key="1">
    <source>
        <dbReference type="ARBA" id="ARBA00023604"/>
    </source>
</evidence>
<keyword evidence="4" id="KW-1185">Reference proteome</keyword>
<gene>
    <name evidence="3" type="ORF">AYL99_09075</name>
</gene>
<comment type="similarity">
    <text evidence="1">Belongs to the asaB hydroxylase/desaturase family.</text>
</comment>
<evidence type="ECO:0000313" key="4">
    <source>
        <dbReference type="Proteomes" id="UP000078343"/>
    </source>
</evidence>
<evidence type="ECO:0000256" key="2">
    <source>
        <dbReference type="SAM" id="MobiDB-lite"/>
    </source>
</evidence>
<dbReference type="GO" id="GO:0016491">
    <property type="term" value="F:oxidoreductase activity"/>
    <property type="evidence" value="ECO:0007669"/>
    <property type="project" value="InterPro"/>
</dbReference>
<dbReference type="GeneID" id="30013243"/>
<dbReference type="OrthoDB" id="412788at2759"/>
<evidence type="ECO:0000313" key="3">
    <source>
        <dbReference type="EMBL" id="OAP56963.1"/>
    </source>
</evidence>
<dbReference type="Proteomes" id="UP000078343">
    <property type="component" value="Unassembled WGS sequence"/>
</dbReference>
<dbReference type="PANTHER" id="PTHR34598:SF3">
    <property type="entry name" value="OXIDOREDUCTASE AN1597"/>
    <property type="match status" value="1"/>
</dbReference>
<proteinExistence type="inferred from homology"/>
<dbReference type="RefSeq" id="XP_018690330.1">
    <property type="nucleotide sequence ID" value="XM_018840583.1"/>
</dbReference>
<accession>A0A178ZCQ3</accession>
<sequence length="299" mass="34636">MQYLEPLELYKEKPYLINIPAEALPPGLATNESYIPYPGIVIEDMRGKENNFTLDRNGFAVFRDDRQHESVFKSSAIRERLGVNFLGSCLKYDEYDDYAVVKTKYRKASEDFLTHLLGAETTKTFTHEVRRRQQSFPKKPRGDDGSPQPIQGVHVDFTRDWALRRMQMVYGSEFVSWAEQRRWQVMHTWRPLKGPLFDWPLAVCDYQSVNPRSDFEAGDNIYPHLQSESFLIYYSAHHRWHYLSEMQPGEILVFKSYDSHGSGDVAICCPHCAFDNELAPSSAAPRESVETVSFVVYPD</sequence>
<dbReference type="PANTHER" id="PTHR34598">
    <property type="entry name" value="BLL6449 PROTEIN"/>
    <property type="match status" value="1"/>
</dbReference>
<reference evidence="3 4" key="1">
    <citation type="submission" date="2016-04" db="EMBL/GenBank/DDBJ databases">
        <title>Draft genome of Fonsecaea erecta CBS 125763.</title>
        <authorList>
            <person name="Weiss V.A."/>
            <person name="Vicente V.A."/>
            <person name="Raittz R.T."/>
            <person name="Moreno L.F."/>
            <person name="De Souza E.M."/>
            <person name="Pedrosa F.O."/>
            <person name="Steffens M.B."/>
            <person name="Faoro H."/>
            <person name="Tadra-Sfeir M.Z."/>
            <person name="Najafzadeh M.J."/>
            <person name="Felipe M.S."/>
            <person name="Teixeira M."/>
            <person name="Sun J."/>
            <person name="Xi L."/>
            <person name="Gomes R."/>
            <person name="De Azevedo C.M."/>
            <person name="Salgado C.G."/>
            <person name="Da Silva M.B."/>
            <person name="Nascimento M.F."/>
            <person name="Queiroz-Telles F."/>
            <person name="Attili D.S."/>
            <person name="Gorbushina A."/>
        </authorList>
    </citation>
    <scope>NUCLEOTIDE SEQUENCE [LARGE SCALE GENOMIC DNA]</scope>
    <source>
        <strain evidence="3 4">CBS 125763</strain>
    </source>
</reference>
<dbReference type="EMBL" id="LVYI01000008">
    <property type="protein sequence ID" value="OAP56963.1"/>
    <property type="molecule type" value="Genomic_DNA"/>
</dbReference>
<dbReference type="AlphaFoldDB" id="A0A178ZCQ3"/>